<dbReference type="EMBL" id="QSKV01000007">
    <property type="protein sequence ID" value="RHE91600.1"/>
    <property type="molecule type" value="Genomic_DNA"/>
</dbReference>
<dbReference type="Proteomes" id="UP000283850">
    <property type="component" value="Unassembled WGS sequence"/>
</dbReference>
<sequence length="100" mass="11398">MKEQSFEWMLQGCHSITEIAVAYFPNYQYDCSAVKSLRRAIKGHASLLAELTEAGFTHKTTILTPKQILALVRQWGMPLLVKEAIDKNPYLFVPKMAEKI</sequence>
<reference evidence="3 4" key="1">
    <citation type="submission" date="2018-08" db="EMBL/GenBank/DDBJ databases">
        <title>A genome reference for cultivated species of the human gut microbiota.</title>
        <authorList>
            <person name="Zou Y."/>
            <person name="Xue W."/>
            <person name="Luo G."/>
        </authorList>
    </citation>
    <scope>NUCLEOTIDE SEQUENCE [LARGE SCALE GENOMIC DNA]</scope>
    <source>
        <strain evidence="1 3">AF14-32</strain>
        <strain evidence="2 4">AM27-17</strain>
    </source>
</reference>
<name>A0A412Y3L2_9BACE</name>
<dbReference type="AlphaFoldDB" id="A0A412Y3L2"/>
<dbReference type="InterPro" id="IPR025342">
    <property type="entry name" value="DUF4248"/>
</dbReference>
<evidence type="ECO:0000313" key="2">
    <source>
        <dbReference type="EMBL" id="RHE91600.1"/>
    </source>
</evidence>
<dbReference type="Proteomes" id="UP000285650">
    <property type="component" value="Unassembled WGS sequence"/>
</dbReference>
<evidence type="ECO:0000313" key="4">
    <source>
        <dbReference type="Proteomes" id="UP000285650"/>
    </source>
</evidence>
<organism evidence="1 3">
    <name type="scientific">Bacteroides intestinalis</name>
    <dbReference type="NCBI Taxonomy" id="329854"/>
    <lineage>
        <taxon>Bacteria</taxon>
        <taxon>Pseudomonadati</taxon>
        <taxon>Bacteroidota</taxon>
        <taxon>Bacteroidia</taxon>
        <taxon>Bacteroidales</taxon>
        <taxon>Bacteroidaceae</taxon>
        <taxon>Bacteroides</taxon>
    </lineage>
</organism>
<accession>A0A412Y3L2</accession>
<dbReference type="RefSeq" id="WP_118222282.1">
    <property type="nucleotide sequence ID" value="NZ_JADMTM010000058.1"/>
</dbReference>
<dbReference type="Pfam" id="PF14053">
    <property type="entry name" value="DUF4248"/>
    <property type="match status" value="1"/>
</dbReference>
<protein>
    <submittedName>
        <fullName evidence="1">DUF4248 domain-containing protein</fullName>
    </submittedName>
</protein>
<proteinExistence type="predicted"/>
<dbReference type="EMBL" id="QRZF01000010">
    <property type="protein sequence ID" value="RGV52022.1"/>
    <property type="molecule type" value="Genomic_DNA"/>
</dbReference>
<gene>
    <name evidence="2" type="ORF">DW712_12500</name>
    <name evidence="1" type="ORF">DWW10_15225</name>
</gene>
<evidence type="ECO:0000313" key="3">
    <source>
        <dbReference type="Proteomes" id="UP000283850"/>
    </source>
</evidence>
<evidence type="ECO:0000313" key="1">
    <source>
        <dbReference type="EMBL" id="RGV52022.1"/>
    </source>
</evidence>
<comment type="caution">
    <text evidence="1">The sequence shown here is derived from an EMBL/GenBank/DDBJ whole genome shotgun (WGS) entry which is preliminary data.</text>
</comment>